<dbReference type="Gene3D" id="1.10.10.10">
    <property type="entry name" value="Winged helix-like DNA-binding domain superfamily/Winged helix DNA-binding domain"/>
    <property type="match status" value="1"/>
</dbReference>
<dbReference type="Pfam" id="PF08281">
    <property type="entry name" value="Sigma70_r4_2"/>
    <property type="match status" value="1"/>
</dbReference>
<evidence type="ECO:0000313" key="8">
    <source>
        <dbReference type="Proteomes" id="UP000292274"/>
    </source>
</evidence>
<dbReference type="InterPro" id="IPR014284">
    <property type="entry name" value="RNA_pol_sigma-70_dom"/>
</dbReference>
<dbReference type="InterPro" id="IPR013324">
    <property type="entry name" value="RNA_pol_sigma_r3/r4-like"/>
</dbReference>
<dbReference type="CDD" id="cd06171">
    <property type="entry name" value="Sigma70_r4"/>
    <property type="match status" value="1"/>
</dbReference>
<keyword evidence="2" id="KW-0805">Transcription regulation</keyword>
<keyword evidence="8" id="KW-1185">Reference proteome</keyword>
<dbReference type="InterPro" id="IPR039425">
    <property type="entry name" value="RNA_pol_sigma-70-like"/>
</dbReference>
<proteinExistence type="inferred from homology"/>
<dbReference type="GO" id="GO:0016987">
    <property type="term" value="F:sigma factor activity"/>
    <property type="evidence" value="ECO:0007669"/>
    <property type="project" value="UniProtKB-KW"/>
</dbReference>
<dbReference type="OrthoDB" id="4184921at2"/>
<dbReference type="GO" id="GO:0003677">
    <property type="term" value="F:DNA binding"/>
    <property type="evidence" value="ECO:0007669"/>
    <property type="project" value="InterPro"/>
</dbReference>
<feature type="domain" description="RNA polymerase sigma factor 70 region 4 type 2" evidence="6">
    <location>
        <begin position="120"/>
        <end position="171"/>
    </location>
</feature>
<dbReference type="GO" id="GO:0006352">
    <property type="term" value="P:DNA-templated transcription initiation"/>
    <property type="evidence" value="ECO:0007669"/>
    <property type="project" value="InterPro"/>
</dbReference>
<dbReference type="Proteomes" id="UP000292274">
    <property type="component" value="Unassembled WGS sequence"/>
</dbReference>
<dbReference type="InterPro" id="IPR013325">
    <property type="entry name" value="RNA_pol_sigma_r2"/>
</dbReference>
<evidence type="ECO:0000259" key="6">
    <source>
        <dbReference type="Pfam" id="PF08281"/>
    </source>
</evidence>
<dbReference type="NCBIfam" id="TIGR02937">
    <property type="entry name" value="sigma70-ECF"/>
    <property type="match status" value="1"/>
</dbReference>
<keyword evidence="3" id="KW-0731">Sigma factor</keyword>
<gene>
    <name evidence="7" type="ORF">E0H26_26010</name>
</gene>
<dbReference type="SUPFAM" id="SSF88659">
    <property type="entry name" value="Sigma3 and sigma4 domains of RNA polymerase sigma factors"/>
    <property type="match status" value="1"/>
</dbReference>
<dbReference type="AlphaFoldDB" id="A0A4R0G8M5"/>
<dbReference type="Gene3D" id="1.10.1740.10">
    <property type="match status" value="1"/>
</dbReference>
<sequence length="199" mass="22007">MGVRPPGRGSVSDAQQTAEDRQRLTDLFHRHGDAVFAYASDRLGSEDAQDLVGEVFAVAWRRLATIKAGEERPWLFGVARRLMLQHRRVRAGQVALQVRLESQAEVDGAADPGPDVSHRAEVMAALAALPEADREVLLLRYWYDLSGSESAKVLGCTATTFAVRLHRARRRFEQVYGNLTVQPSPPVKGTQTSYARGQL</sequence>
<evidence type="ECO:0000256" key="3">
    <source>
        <dbReference type="ARBA" id="ARBA00023082"/>
    </source>
</evidence>
<dbReference type="EMBL" id="SJJR01000025">
    <property type="protein sequence ID" value="TCB91301.1"/>
    <property type="molecule type" value="Genomic_DNA"/>
</dbReference>
<comment type="caution">
    <text evidence="7">The sequence shown here is derived from an EMBL/GenBank/DDBJ whole genome shotgun (WGS) entry which is preliminary data.</text>
</comment>
<evidence type="ECO:0000313" key="7">
    <source>
        <dbReference type="EMBL" id="TCB91301.1"/>
    </source>
</evidence>
<dbReference type="Pfam" id="PF04542">
    <property type="entry name" value="Sigma70_r2"/>
    <property type="match status" value="1"/>
</dbReference>
<dbReference type="PANTHER" id="PTHR43133">
    <property type="entry name" value="RNA POLYMERASE ECF-TYPE SIGMA FACTO"/>
    <property type="match status" value="1"/>
</dbReference>
<dbReference type="PANTHER" id="PTHR43133:SF25">
    <property type="entry name" value="RNA POLYMERASE SIGMA FACTOR RFAY-RELATED"/>
    <property type="match status" value="1"/>
</dbReference>
<organism evidence="7 8">
    <name type="scientific">Micromonospora zingiberis</name>
    <dbReference type="NCBI Taxonomy" id="2053011"/>
    <lineage>
        <taxon>Bacteria</taxon>
        <taxon>Bacillati</taxon>
        <taxon>Actinomycetota</taxon>
        <taxon>Actinomycetes</taxon>
        <taxon>Micromonosporales</taxon>
        <taxon>Micromonosporaceae</taxon>
        <taxon>Micromonospora</taxon>
    </lineage>
</organism>
<dbReference type="InterPro" id="IPR036388">
    <property type="entry name" value="WH-like_DNA-bd_sf"/>
</dbReference>
<reference evidence="7 8" key="1">
    <citation type="submission" date="2019-02" db="EMBL/GenBank/DDBJ databases">
        <title>Jishengella sp. nov., isolated from a root of Zingiber montanum.</title>
        <authorList>
            <person name="Kuncharoen N."/>
            <person name="Kudo T."/>
            <person name="Masahiro Y."/>
            <person name="Ohkuma M."/>
            <person name="Tanasupawat S."/>
        </authorList>
    </citation>
    <scope>NUCLEOTIDE SEQUENCE [LARGE SCALE GENOMIC DNA]</scope>
    <source>
        <strain evidence="7 8">PLAI 1-1</strain>
    </source>
</reference>
<protein>
    <submittedName>
        <fullName evidence="7">RNA polymerase sigma factor</fullName>
    </submittedName>
</protein>
<comment type="similarity">
    <text evidence="1">Belongs to the sigma-70 factor family. ECF subfamily.</text>
</comment>
<dbReference type="InterPro" id="IPR007627">
    <property type="entry name" value="RNA_pol_sigma70_r2"/>
</dbReference>
<evidence type="ECO:0000259" key="5">
    <source>
        <dbReference type="Pfam" id="PF04542"/>
    </source>
</evidence>
<keyword evidence="4" id="KW-0804">Transcription</keyword>
<name>A0A4R0G8M5_9ACTN</name>
<feature type="domain" description="RNA polymerase sigma-70 region 2" evidence="5">
    <location>
        <begin position="27"/>
        <end position="90"/>
    </location>
</feature>
<evidence type="ECO:0000256" key="1">
    <source>
        <dbReference type="ARBA" id="ARBA00010641"/>
    </source>
</evidence>
<dbReference type="SUPFAM" id="SSF88946">
    <property type="entry name" value="Sigma2 domain of RNA polymerase sigma factors"/>
    <property type="match status" value="1"/>
</dbReference>
<accession>A0A4R0G8M5</accession>
<dbReference type="InterPro" id="IPR013249">
    <property type="entry name" value="RNA_pol_sigma70_r4_t2"/>
</dbReference>
<evidence type="ECO:0000256" key="2">
    <source>
        <dbReference type="ARBA" id="ARBA00023015"/>
    </source>
</evidence>
<evidence type="ECO:0000256" key="4">
    <source>
        <dbReference type="ARBA" id="ARBA00023163"/>
    </source>
</evidence>